<sequence length="282" mass="31292">MTISPIRITGNTPMGGSYVPVGLIVEYEPPAGPRWMLTSADGDRYRNIFLQPGGISGLRGRVEWDESESVNQYGVRRTGKQNFRTPPLDISLNVGLRAERGEMESLVRRWDQAWSFFEPGKLHLRSVGFEFWTPVVDPVFPDWPDNLTSRRYLEVEMSCRALKGHWFGKTEIYVGTTQVRAKGDAPLVSSCRLVWDGRATSFKVPGGDTISLTSVSGKRFINLDRGMTGQVTTDTGAVDSATWSSLLGKVDGVSLESGSVTEWQLGAGLTLEVTPRYLSPWR</sequence>
<dbReference type="KEGG" id="cgt:cgR_1881"/>
<dbReference type="Proteomes" id="UP000006698">
    <property type="component" value="Chromosome"/>
</dbReference>
<gene>
    <name evidence="1" type="ordered locus">cgR_1881</name>
</gene>
<accession>A0AB72VC34</accession>
<dbReference type="AlphaFoldDB" id="A0AB72VC34"/>
<protein>
    <recommendedName>
        <fullName evidence="2">Phage tail protein</fullName>
    </recommendedName>
</protein>
<name>A0AB72VC34_CORGB</name>
<reference evidence="1" key="1">
    <citation type="journal article" date="2007" name="Microbiology">
        <title>Comparative analysis of the Corynebacterium glutamicum group and complete genome sequence of strain R.</title>
        <authorList>
            <person name="Yukawa H."/>
            <person name="Omumasaba C.A."/>
            <person name="Nonaka H."/>
            <person name="Kos P."/>
            <person name="Okai N."/>
            <person name="Suzuki N."/>
            <person name="Suda M."/>
            <person name="Tsuge Y."/>
            <person name="Watanabe J."/>
            <person name="Ikeda Y."/>
            <person name="Vertes A.A."/>
            <person name="Inui M."/>
        </authorList>
    </citation>
    <scope>NUCLEOTIDE SEQUENCE</scope>
    <source>
        <strain evidence="1">R</strain>
    </source>
</reference>
<evidence type="ECO:0008006" key="2">
    <source>
        <dbReference type="Google" id="ProtNLM"/>
    </source>
</evidence>
<dbReference type="RefSeq" id="WP_011897447.1">
    <property type="nucleotide sequence ID" value="NC_009342.1"/>
</dbReference>
<evidence type="ECO:0000313" key="1">
    <source>
        <dbReference type="EMBL" id="BAF54876.1"/>
    </source>
</evidence>
<organism evidence="1">
    <name type="scientific">Corynebacterium glutamicum (strain R)</name>
    <dbReference type="NCBI Taxonomy" id="340322"/>
    <lineage>
        <taxon>Bacteria</taxon>
        <taxon>Bacillati</taxon>
        <taxon>Actinomycetota</taxon>
        <taxon>Actinomycetes</taxon>
        <taxon>Mycobacteriales</taxon>
        <taxon>Corynebacteriaceae</taxon>
        <taxon>Corynebacterium</taxon>
    </lineage>
</organism>
<dbReference type="EMBL" id="AP009044">
    <property type="protein sequence ID" value="BAF54876.1"/>
    <property type="molecule type" value="Genomic_DNA"/>
</dbReference>
<proteinExistence type="predicted"/>